<proteinExistence type="predicted"/>
<accession>A0A1I2Z9S0</accession>
<organism evidence="2 3">
    <name type="scientific">Pontibacter chinhatensis</name>
    <dbReference type="NCBI Taxonomy" id="1436961"/>
    <lineage>
        <taxon>Bacteria</taxon>
        <taxon>Pseudomonadati</taxon>
        <taxon>Bacteroidota</taxon>
        <taxon>Cytophagia</taxon>
        <taxon>Cytophagales</taxon>
        <taxon>Hymenobacteraceae</taxon>
        <taxon>Pontibacter</taxon>
    </lineage>
</organism>
<evidence type="ECO:0000313" key="3">
    <source>
        <dbReference type="Proteomes" id="UP000198724"/>
    </source>
</evidence>
<dbReference type="OrthoDB" id="853180at2"/>
<evidence type="ECO:0000256" key="1">
    <source>
        <dbReference type="SAM" id="Phobius"/>
    </source>
</evidence>
<evidence type="ECO:0000313" key="2">
    <source>
        <dbReference type="EMBL" id="SFH34612.1"/>
    </source>
</evidence>
<sequence length="143" mass="16994">MFYDRTLKNYELHAIKVTWYNLIFFHVFKRYYKNGRHKNDIPWLTASGIVGVSSLLYLFIITALTYFLVNGEMPEFDGKYSLLFCTSFVALNWMWFTGGNRYLEIYNGFKDKYTEDKLTEALSWSYVFGAYIVFIVVIITLKM</sequence>
<keyword evidence="1" id="KW-0812">Transmembrane</keyword>
<keyword evidence="1" id="KW-0472">Membrane</keyword>
<keyword evidence="1" id="KW-1133">Transmembrane helix</keyword>
<feature type="transmembrane region" description="Helical" evidence="1">
    <location>
        <begin position="48"/>
        <end position="69"/>
    </location>
</feature>
<dbReference type="STRING" id="1436961.SAMN05421739_11256"/>
<feature type="transmembrane region" description="Helical" evidence="1">
    <location>
        <begin position="123"/>
        <end position="141"/>
    </location>
</feature>
<dbReference type="RefSeq" id="WP_139217859.1">
    <property type="nucleotide sequence ID" value="NZ_FOOT01000012.1"/>
</dbReference>
<dbReference type="Proteomes" id="UP000198724">
    <property type="component" value="Unassembled WGS sequence"/>
</dbReference>
<reference evidence="3" key="1">
    <citation type="submission" date="2016-10" db="EMBL/GenBank/DDBJ databases">
        <authorList>
            <person name="Varghese N."/>
            <person name="Submissions S."/>
        </authorList>
    </citation>
    <scope>NUCLEOTIDE SEQUENCE [LARGE SCALE GENOMIC DNA]</scope>
    <source>
        <strain evidence="3">LP51</strain>
    </source>
</reference>
<keyword evidence="3" id="KW-1185">Reference proteome</keyword>
<protein>
    <submittedName>
        <fullName evidence="2">Uncharacterized protein</fullName>
    </submittedName>
</protein>
<name>A0A1I2Z9S0_9BACT</name>
<dbReference type="AlphaFoldDB" id="A0A1I2Z9S0"/>
<feature type="transmembrane region" description="Helical" evidence="1">
    <location>
        <begin position="81"/>
        <end position="103"/>
    </location>
</feature>
<dbReference type="EMBL" id="FOOT01000012">
    <property type="protein sequence ID" value="SFH34612.1"/>
    <property type="molecule type" value="Genomic_DNA"/>
</dbReference>
<gene>
    <name evidence="2" type="ORF">SAMN05421739_11256</name>
</gene>